<dbReference type="InterPro" id="IPR036869">
    <property type="entry name" value="J_dom_sf"/>
</dbReference>
<gene>
    <name evidence="1" type="ORF">UFOPK1808_00456</name>
</gene>
<organism evidence="1">
    <name type="scientific">freshwater metagenome</name>
    <dbReference type="NCBI Taxonomy" id="449393"/>
    <lineage>
        <taxon>unclassified sequences</taxon>
        <taxon>metagenomes</taxon>
        <taxon>ecological metagenomes</taxon>
    </lineage>
</organism>
<dbReference type="AlphaFoldDB" id="A0A6J6GH94"/>
<sequence>MLLAEIEIFHSRPIAPTRRLSLGHLYLPVEPTPGFGGVLLGAILAVHIGEVDDDLIPDIQRLLVEIENDSRVVQPRLRHRFQVDRHGLSYSRHRMMGNGESIEFEFDNNGTPLQQVLGAIYSLERLDVSLRRILVPIMRRAMTWRGPIGPSFIAYLAGTNASSVSALADPRAWALEILGFPSGTVKPGKRDIMARFREKLRHAHPDHGGDEVLASKLIIDITEARRVLIESL</sequence>
<protein>
    <submittedName>
        <fullName evidence="1">Unannotated protein</fullName>
    </submittedName>
</protein>
<proteinExistence type="predicted"/>
<dbReference type="Gene3D" id="1.10.287.110">
    <property type="entry name" value="DnaJ domain"/>
    <property type="match status" value="1"/>
</dbReference>
<name>A0A6J6GH94_9ZZZZ</name>
<dbReference type="SUPFAM" id="SSF46565">
    <property type="entry name" value="Chaperone J-domain"/>
    <property type="match status" value="1"/>
</dbReference>
<evidence type="ECO:0000313" key="1">
    <source>
        <dbReference type="EMBL" id="CAB4596188.1"/>
    </source>
</evidence>
<reference evidence="1" key="1">
    <citation type="submission" date="2020-05" db="EMBL/GenBank/DDBJ databases">
        <authorList>
            <person name="Chiriac C."/>
            <person name="Salcher M."/>
            <person name="Ghai R."/>
            <person name="Kavagutti S V."/>
        </authorList>
    </citation>
    <scope>NUCLEOTIDE SEQUENCE</scope>
</reference>
<accession>A0A6J6GH94</accession>
<dbReference type="EMBL" id="CAEZUL010000035">
    <property type="protein sequence ID" value="CAB4596188.1"/>
    <property type="molecule type" value="Genomic_DNA"/>
</dbReference>